<feature type="transmembrane region" description="Helical" evidence="5">
    <location>
        <begin position="271"/>
        <end position="291"/>
    </location>
</feature>
<organism evidence="7 8">
    <name type="scientific">Sphingobacterium kitahiroshimense</name>
    <dbReference type="NCBI Taxonomy" id="470446"/>
    <lineage>
        <taxon>Bacteria</taxon>
        <taxon>Pseudomonadati</taxon>
        <taxon>Bacteroidota</taxon>
        <taxon>Sphingobacteriia</taxon>
        <taxon>Sphingobacteriales</taxon>
        <taxon>Sphingobacteriaceae</taxon>
        <taxon>Sphingobacterium</taxon>
    </lineage>
</organism>
<sequence>MESFFKFNKTNRQWHLPIVAGLSVGIPMILGWYMDNIEAGKLGSLAGLSILYIQSDKLIERMILLMTCCFGLMLSFSVGLLFSFNPMIAPIALGLFSFGVHYSLHKLQLTRPPGNFFFIMLASTAICSPFQPENIAEKIGYVAMGTILTCGIGLIYSLLTLKNNNQPENSIHRKSSYTNIIESLIFGLIMAFSLAVAFSLNIEKPYWIPISCLAVMQGSSSKHVWLRATQRITGTLVGLGITWLIASGNPTPLIMVISITLLQVIVEFLVVRNYAIAVIFITILTIFLSESGKQLTQDTNEIFFARMIDIFIGSVIGMIGGWILYNAKLLHHATMQLRKARILMKKTNRGTE</sequence>
<evidence type="ECO:0000256" key="5">
    <source>
        <dbReference type="SAM" id="Phobius"/>
    </source>
</evidence>
<evidence type="ECO:0000256" key="4">
    <source>
        <dbReference type="ARBA" id="ARBA00023136"/>
    </source>
</evidence>
<keyword evidence="4 5" id="KW-0472">Membrane</keyword>
<feature type="transmembrane region" description="Helical" evidence="5">
    <location>
        <begin position="237"/>
        <end position="265"/>
    </location>
</feature>
<keyword evidence="8" id="KW-1185">Reference proteome</keyword>
<evidence type="ECO:0000313" key="7">
    <source>
        <dbReference type="EMBL" id="MEN5376478.1"/>
    </source>
</evidence>
<gene>
    <name evidence="7" type="ORF">ABE541_04305</name>
</gene>
<evidence type="ECO:0000313" key="8">
    <source>
        <dbReference type="Proteomes" id="UP001409291"/>
    </source>
</evidence>
<dbReference type="EMBL" id="JBDJNQ010000001">
    <property type="protein sequence ID" value="MEN5376478.1"/>
    <property type="molecule type" value="Genomic_DNA"/>
</dbReference>
<comment type="subcellular location">
    <subcellularLocation>
        <location evidence="1">Membrane</location>
        <topology evidence="1">Multi-pass membrane protein</topology>
    </subcellularLocation>
</comment>
<evidence type="ECO:0000256" key="3">
    <source>
        <dbReference type="ARBA" id="ARBA00022989"/>
    </source>
</evidence>
<feature type="transmembrane region" description="Helical" evidence="5">
    <location>
        <begin position="87"/>
        <end position="104"/>
    </location>
</feature>
<dbReference type="InterPro" id="IPR049453">
    <property type="entry name" value="Memb_transporter_dom"/>
</dbReference>
<evidence type="ECO:0000256" key="2">
    <source>
        <dbReference type="ARBA" id="ARBA00022692"/>
    </source>
</evidence>
<reference evidence="7 8" key="1">
    <citation type="submission" date="2024-04" db="EMBL/GenBank/DDBJ databases">
        <title>WGS of bacteria from Torrens River.</title>
        <authorList>
            <person name="Wyrsch E.R."/>
            <person name="Drigo B."/>
        </authorList>
    </citation>
    <scope>NUCLEOTIDE SEQUENCE [LARGE SCALE GENOMIC DNA]</scope>
    <source>
        <strain evidence="7 8">TWI391</strain>
    </source>
</reference>
<feature type="transmembrane region" description="Helical" evidence="5">
    <location>
        <begin position="14"/>
        <end position="34"/>
    </location>
</feature>
<feature type="transmembrane region" description="Helical" evidence="5">
    <location>
        <begin position="116"/>
        <end position="132"/>
    </location>
</feature>
<comment type="caution">
    <text evidence="7">The sequence shown here is derived from an EMBL/GenBank/DDBJ whole genome shotgun (WGS) entry which is preliminary data.</text>
</comment>
<evidence type="ECO:0000259" key="6">
    <source>
        <dbReference type="Pfam" id="PF13515"/>
    </source>
</evidence>
<dbReference type="Pfam" id="PF13515">
    <property type="entry name" value="FUSC_2"/>
    <property type="match status" value="1"/>
</dbReference>
<accession>A0ABV0BRC5</accession>
<feature type="transmembrane region" description="Helical" evidence="5">
    <location>
        <begin position="138"/>
        <end position="159"/>
    </location>
</feature>
<dbReference type="RefSeq" id="WP_346580707.1">
    <property type="nucleotide sequence ID" value="NZ_JBDJLH010000001.1"/>
</dbReference>
<feature type="transmembrane region" description="Helical" evidence="5">
    <location>
        <begin position="62"/>
        <end position="81"/>
    </location>
</feature>
<protein>
    <submittedName>
        <fullName evidence="7">FUSC family protein</fullName>
    </submittedName>
</protein>
<proteinExistence type="predicted"/>
<keyword evidence="3 5" id="KW-1133">Transmembrane helix</keyword>
<feature type="transmembrane region" description="Helical" evidence="5">
    <location>
        <begin position="303"/>
        <end position="325"/>
    </location>
</feature>
<keyword evidence="2 5" id="KW-0812">Transmembrane</keyword>
<dbReference type="Proteomes" id="UP001409291">
    <property type="component" value="Unassembled WGS sequence"/>
</dbReference>
<evidence type="ECO:0000256" key="1">
    <source>
        <dbReference type="ARBA" id="ARBA00004141"/>
    </source>
</evidence>
<feature type="transmembrane region" description="Helical" evidence="5">
    <location>
        <begin position="180"/>
        <end position="200"/>
    </location>
</feature>
<name>A0ABV0BRC5_9SPHI</name>
<feature type="domain" description="Integral membrane bound transporter" evidence="6">
    <location>
        <begin position="194"/>
        <end position="319"/>
    </location>
</feature>